<feature type="compositionally biased region" description="Basic and acidic residues" evidence="1">
    <location>
        <begin position="7"/>
        <end position="23"/>
    </location>
</feature>
<dbReference type="Gene3D" id="1.10.510.10">
    <property type="entry name" value="Transferase(Phosphotransferase) domain 1"/>
    <property type="match status" value="1"/>
</dbReference>
<dbReference type="eggNOG" id="KOG0584">
    <property type="taxonomic scope" value="Eukaryota"/>
</dbReference>
<accession>A0A0L0GDL2</accession>
<organism evidence="3 4">
    <name type="scientific">Sphaeroforma arctica JP610</name>
    <dbReference type="NCBI Taxonomy" id="667725"/>
    <lineage>
        <taxon>Eukaryota</taxon>
        <taxon>Ichthyosporea</taxon>
        <taxon>Ichthyophonida</taxon>
        <taxon>Sphaeroforma</taxon>
    </lineage>
</organism>
<evidence type="ECO:0000256" key="1">
    <source>
        <dbReference type="SAM" id="MobiDB-lite"/>
    </source>
</evidence>
<dbReference type="Gene3D" id="3.30.200.20">
    <property type="entry name" value="Phosphorylase Kinase, domain 1"/>
    <property type="match status" value="1"/>
</dbReference>
<protein>
    <recommendedName>
        <fullName evidence="2">Protein kinase domain-containing protein</fullName>
    </recommendedName>
</protein>
<dbReference type="InterPro" id="IPR008271">
    <property type="entry name" value="Ser/Thr_kinase_AS"/>
</dbReference>
<evidence type="ECO:0000313" key="4">
    <source>
        <dbReference type="Proteomes" id="UP000054560"/>
    </source>
</evidence>
<dbReference type="OrthoDB" id="4062651at2759"/>
<dbReference type="PROSITE" id="PS00108">
    <property type="entry name" value="PROTEIN_KINASE_ST"/>
    <property type="match status" value="1"/>
</dbReference>
<dbReference type="EMBL" id="KQ241627">
    <property type="protein sequence ID" value="KNC86981.1"/>
    <property type="molecule type" value="Genomic_DNA"/>
</dbReference>
<evidence type="ECO:0000313" key="3">
    <source>
        <dbReference type="EMBL" id="KNC86981.1"/>
    </source>
</evidence>
<dbReference type="GO" id="GO:0005524">
    <property type="term" value="F:ATP binding"/>
    <property type="evidence" value="ECO:0007669"/>
    <property type="project" value="InterPro"/>
</dbReference>
<dbReference type="AlphaFoldDB" id="A0A0L0GDL2"/>
<dbReference type="InterPro" id="IPR011009">
    <property type="entry name" value="Kinase-like_dom_sf"/>
</dbReference>
<dbReference type="GO" id="GO:0004672">
    <property type="term" value="F:protein kinase activity"/>
    <property type="evidence" value="ECO:0007669"/>
    <property type="project" value="InterPro"/>
</dbReference>
<keyword evidence="4" id="KW-1185">Reference proteome</keyword>
<dbReference type="STRING" id="667725.A0A0L0GDL2"/>
<dbReference type="RefSeq" id="XP_014160883.1">
    <property type="nucleotide sequence ID" value="XM_014305408.1"/>
</dbReference>
<dbReference type="GeneID" id="25901378"/>
<feature type="domain" description="Protein kinase" evidence="2">
    <location>
        <begin position="29"/>
        <end position="180"/>
    </location>
</feature>
<evidence type="ECO:0000259" key="2">
    <source>
        <dbReference type="PROSITE" id="PS50011"/>
    </source>
</evidence>
<dbReference type="InterPro" id="IPR050588">
    <property type="entry name" value="WNK_Ser-Thr_kinase"/>
</dbReference>
<feature type="region of interest" description="Disordered" evidence="1">
    <location>
        <begin position="1"/>
        <end position="23"/>
    </location>
</feature>
<dbReference type="Proteomes" id="UP000054560">
    <property type="component" value="Unassembled WGS sequence"/>
</dbReference>
<dbReference type="PROSITE" id="PS50011">
    <property type="entry name" value="PROTEIN_KINASE_DOM"/>
    <property type="match status" value="1"/>
</dbReference>
<name>A0A0L0GDL2_9EUKA</name>
<dbReference type="PANTHER" id="PTHR13902">
    <property type="entry name" value="SERINE/THREONINE-PROTEIN KINASE WNK WITH NO LYSINE -RELATED"/>
    <property type="match status" value="1"/>
</dbReference>
<dbReference type="SMART" id="SM00220">
    <property type="entry name" value="S_TKc"/>
    <property type="match status" value="1"/>
</dbReference>
<proteinExistence type="predicted"/>
<dbReference type="InterPro" id="IPR000719">
    <property type="entry name" value="Prot_kinase_dom"/>
</dbReference>
<sequence>MVLDTMVRGEDRDDNDERVLETDPKGRFQKTDQLLGQGAFKWVYKGYDTDEAREVAWNELKTIAVSKRDRIKFQEEVNLLREFRHPNLLIFYDWWVADSESKVKCNGKKVSKFVFITELMTSGTLKQYVRKVNSIRPQAIQNWCRQILNGLNYLHKNNIIHRDLKCDNVFINGANNIIKV</sequence>
<dbReference type="Pfam" id="PF00069">
    <property type="entry name" value="Pkinase"/>
    <property type="match status" value="1"/>
</dbReference>
<reference evidence="3 4" key="1">
    <citation type="submission" date="2011-02" db="EMBL/GenBank/DDBJ databases">
        <title>The Genome Sequence of Sphaeroforma arctica JP610.</title>
        <authorList>
            <consortium name="The Broad Institute Genome Sequencing Platform"/>
            <person name="Russ C."/>
            <person name="Cuomo C."/>
            <person name="Young S.K."/>
            <person name="Zeng Q."/>
            <person name="Gargeya S."/>
            <person name="Alvarado L."/>
            <person name="Berlin A."/>
            <person name="Chapman S.B."/>
            <person name="Chen Z."/>
            <person name="Freedman E."/>
            <person name="Gellesch M."/>
            <person name="Goldberg J."/>
            <person name="Griggs A."/>
            <person name="Gujja S."/>
            <person name="Heilman E."/>
            <person name="Heiman D."/>
            <person name="Howarth C."/>
            <person name="Mehta T."/>
            <person name="Neiman D."/>
            <person name="Pearson M."/>
            <person name="Roberts A."/>
            <person name="Saif S."/>
            <person name="Shea T."/>
            <person name="Shenoy N."/>
            <person name="Sisk P."/>
            <person name="Stolte C."/>
            <person name="Sykes S."/>
            <person name="White J."/>
            <person name="Yandava C."/>
            <person name="Burger G."/>
            <person name="Gray M.W."/>
            <person name="Holland P.W.H."/>
            <person name="King N."/>
            <person name="Lang F.B.F."/>
            <person name="Roger A.J."/>
            <person name="Ruiz-Trillo I."/>
            <person name="Haas B."/>
            <person name="Nusbaum C."/>
            <person name="Birren B."/>
        </authorList>
    </citation>
    <scope>NUCLEOTIDE SEQUENCE [LARGE SCALE GENOMIC DNA]</scope>
    <source>
        <strain evidence="3 4">JP610</strain>
    </source>
</reference>
<dbReference type="SUPFAM" id="SSF56112">
    <property type="entry name" value="Protein kinase-like (PK-like)"/>
    <property type="match status" value="1"/>
</dbReference>
<gene>
    <name evidence="3" type="ORF">SARC_00874</name>
</gene>